<evidence type="ECO:0008006" key="4">
    <source>
        <dbReference type="Google" id="ProtNLM"/>
    </source>
</evidence>
<dbReference type="EMBL" id="FPBF01000002">
    <property type="protein sequence ID" value="SFT78458.1"/>
    <property type="molecule type" value="Genomic_DNA"/>
</dbReference>
<protein>
    <recommendedName>
        <fullName evidence="4">TolB-like 6-blade propeller-like</fullName>
    </recommendedName>
</protein>
<feature type="signal peptide" evidence="1">
    <location>
        <begin position="1"/>
        <end position="23"/>
    </location>
</feature>
<feature type="chain" id="PRO_5011596180" description="TolB-like 6-blade propeller-like" evidence="1">
    <location>
        <begin position="24"/>
        <end position="448"/>
    </location>
</feature>
<evidence type="ECO:0000313" key="3">
    <source>
        <dbReference type="Proteomes" id="UP000199673"/>
    </source>
</evidence>
<organism evidence="2 3">
    <name type="scientific">Algoriphagus locisalis</name>
    <dbReference type="NCBI Taxonomy" id="305507"/>
    <lineage>
        <taxon>Bacteria</taxon>
        <taxon>Pseudomonadati</taxon>
        <taxon>Bacteroidota</taxon>
        <taxon>Cytophagia</taxon>
        <taxon>Cytophagales</taxon>
        <taxon>Cyclobacteriaceae</taxon>
        <taxon>Algoriphagus</taxon>
    </lineage>
</organism>
<keyword evidence="1" id="KW-0732">Signal</keyword>
<keyword evidence="3" id="KW-1185">Reference proteome</keyword>
<reference evidence="3" key="1">
    <citation type="submission" date="2016-10" db="EMBL/GenBank/DDBJ databases">
        <authorList>
            <person name="Varghese N."/>
            <person name="Submissions S."/>
        </authorList>
    </citation>
    <scope>NUCLEOTIDE SEQUENCE [LARGE SCALE GENOMIC DNA]</scope>
    <source>
        <strain evidence="3">DSM 23445</strain>
    </source>
</reference>
<evidence type="ECO:0000313" key="2">
    <source>
        <dbReference type="EMBL" id="SFT78458.1"/>
    </source>
</evidence>
<dbReference type="OrthoDB" id="9920850at2"/>
<dbReference type="RefSeq" id="WP_091692767.1">
    <property type="nucleotide sequence ID" value="NZ_FPBF01000002.1"/>
</dbReference>
<dbReference type="Proteomes" id="UP000199673">
    <property type="component" value="Unassembled WGS sequence"/>
</dbReference>
<dbReference type="SUPFAM" id="SSF82171">
    <property type="entry name" value="DPP6 N-terminal domain-like"/>
    <property type="match status" value="1"/>
</dbReference>
<accession>A0A1I7AU90</accession>
<sequence>MRLHHNLLSGLASLLVIFLSSCADDPIPLTPNPDPVEYVRLDDELIFITMPKSDSVVNFQFDRIHGYQFKTIFLMAGEDTLNHTDFTTSEYNSQEKLAASVSHQFDPAKDYFFLVEAVDYYNPNTRYTFQLPTYRHIFAEAYTFQPFAEFYLWQDYDFSPSRDIMFVSDFIGNKYNIHRVDLKNHSVETLFTEDEVYARLIRAASDHEFIHIESYDTFNPDISLLNRMDIRTKESIPMGSYSRGYGSISRIIENKLIVNDRSSPTPFKKSIDVNSGEVTVLGEIEGQIFEDNFDQLVIGNYFVEPNDLSLSPLPEADKDAYFLYKDENGYTFYMEKLPFPRGAEIQYPRTYVYKDEQLVFESKESDIGHRHLFRKFNVSDGKFIYYKSHRPDSTYRIDGLYSVDLNNGEETLIHADFSPYYLAVYDFGDKGIIAQRGWEFSFMEKIQP</sequence>
<dbReference type="PROSITE" id="PS51257">
    <property type="entry name" value="PROKAR_LIPOPROTEIN"/>
    <property type="match status" value="1"/>
</dbReference>
<gene>
    <name evidence="2" type="ORF">SAMN04489724_2205</name>
</gene>
<evidence type="ECO:0000256" key="1">
    <source>
        <dbReference type="SAM" id="SignalP"/>
    </source>
</evidence>
<name>A0A1I7AU90_9BACT</name>
<proteinExistence type="predicted"/>
<dbReference type="AlphaFoldDB" id="A0A1I7AU90"/>